<evidence type="ECO:0000256" key="2">
    <source>
        <dbReference type="ARBA" id="ARBA00004141"/>
    </source>
</evidence>
<comment type="similarity">
    <text evidence="12">Belongs to the COX15/CtaA family. Type 2 subfamily.</text>
</comment>
<proteinExistence type="inferred from homology"/>
<evidence type="ECO:0000313" key="16">
    <source>
        <dbReference type="Proteomes" id="UP000244959"/>
    </source>
</evidence>
<dbReference type="PATRIC" id="fig|1359184.3.peg.2628"/>
<organism evidence="13 15">
    <name type="scientific">Orientia tsutsugamushi str. Gilliam</name>
    <dbReference type="NCBI Taxonomy" id="1359184"/>
    <lineage>
        <taxon>Bacteria</taxon>
        <taxon>Pseudomonadati</taxon>
        <taxon>Pseudomonadota</taxon>
        <taxon>Alphaproteobacteria</taxon>
        <taxon>Rickettsiales</taxon>
        <taxon>Rickettsiaceae</taxon>
        <taxon>Rickettsieae</taxon>
        <taxon>Orientia</taxon>
    </lineage>
</organism>
<dbReference type="PANTHER" id="PTHR23289:SF2">
    <property type="entry name" value="CYTOCHROME C OXIDASE ASSEMBLY PROTEIN COX15 HOMOLOG"/>
    <property type="match status" value="1"/>
</dbReference>
<dbReference type="GO" id="GO:0016653">
    <property type="term" value="F:oxidoreductase activity, acting on NAD(P)H, heme protein as acceptor"/>
    <property type="evidence" value="ECO:0007669"/>
    <property type="project" value="TreeGrafter"/>
</dbReference>
<keyword evidence="9 12" id="KW-0472">Membrane</keyword>
<sequence>MDKPHTQIMSIWLIVSTLLLLLMIVVGGITRLTNAGLSIVEWNPVSGIIPPISSEDWNNEFNKYTASPEFNLINNQITISEFKYIFFIEYIHRLLGRITGIIIIIPFLIFYYLKSLTKLQCYRLLLITCLVIIQGFMGWYMVKSGLKDTPYINHCRLAGHLLLAVVIYHQLIAELLIIIQPFKCYMLAASKANNSNSTSINVINLKTKLIVLNKIIIFLLYTQIMFGALVAGLDAGLIYNEFPNMGDSLIPIEILNQSIDFTMFDNQVLMQFVHRWFGILISSLIICYAIWLIILNKQALRGMAVVAACLVLVQITTGIITLVYHVPILAALTHQVGAILILTTFLFIQNIVTNFELLH</sequence>
<dbReference type="EMBL" id="LS398551">
    <property type="protein sequence ID" value="SPR07917.1"/>
    <property type="molecule type" value="Genomic_DNA"/>
</dbReference>
<feature type="binding site" description="axial binding residue" evidence="12">
    <location>
        <position position="274"/>
    </location>
    <ligand>
        <name>heme</name>
        <dbReference type="ChEBI" id="CHEBI:30413"/>
    </ligand>
    <ligandPart>
        <name>Fe</name>
        <dbReference type="ChEBI" id="CHEBI:18248"/>
    </ligandPart>
</feature>
<evidence type="ECO:0000256" key="6">
    <source>
        <dbReference type="ARBA" id="ARBA00023002"/>
    </source>
</evidence>
<keyword evidence="7 12" id="KW-0408">Iron</keyword>
<keyword evidence="16" id="KW-1185">Reference proteome</keyword>
<dbReference type="HAMAP" id="MF_01665">
    <property type="entry name" value="HemeA_synth_type2"/>
    <property type="match status" value="1"/>
</dbReference>
<comment type="function">
    <text evidence="12">Catalyzes the conversion of heme O to heme A by two successive hydroxylations of the methyl group at C8. The first hydroxylation forms heme I, the second hydroxylation results in an unstable dihydroxymethyl group, which spontaneously dehydrates, resulting in the formyl group of heme A.</text>
</comment>
<dbReference type="GO" id="GO:0005886">
    <property type="term" value="C:plasma membrane"/>
    <property type="evidence" value="ECO:0007669"/>
    <property type="project" value="UniProtKB-SubCell"/>
</dbReference>
<evidence type="ECO:0000256" key="4">
    <source>
        <dbReference type="ARBA" id="ARBA00022723"/>
    </source>
</evidence>
<evidence type="ECO:0000313" key="13">
    <source>
        <dbReference type="EMBL" id="KJV53560.1"/>
    </source>
</evidence>
<evidence type="ECO:0000313" key="14">
    <source>
        <dbReference type="EMBL" id="SPR07917.1"/>
    </source>
</evidence>
<keyword evidence="5 12" id="KW-1133">Transmembrane helix</keyword>
<reference evidence="13 15" key="1">
    <citation type="submission" date="2015-02" db="EMBL/GenBank/DDBJ databases">
        <title>Genome Sequencing of Rickettsiales.</title>
        <authorList>
            <person name="Daugherty S.C."/>
            <person name="Su Q."/>
            <person name="Abolude K."/>
            <person name="Beier-Sexton M."/>
            <person name="Carlyon J.A."/>
            <person name="Carter R."/>
            <person name="Day N.P."/>
            <person name="Dumler S.J."/>
            <person name="Dyachenko V."/>
            <person name="Godinez A."/>
            <person name="Kurtti T.J."/>
            <person name="Lichay M."/>
            <person name="Mullins K.E."/>
            <person name="Ott S."/>
            <person name="Pappas-Brown V."/>
            <person name="Paris D.H."/>
            <person name="Patel P."/>
            <person name="Richards A.L."/>
            <person name="Sadzewicz L."/>
            <person name="Sears K."/>
            <person name="Seidman D."/>
            <person name="Sengamalay N."/>
            <person name="Stenos J."/>
            <person name="Tallon L.J."/>
            <person name="Vincent G."/>
            <person name="Fraser C.M."/>
            <person name="Munderloh U."/>
            <person name="Dunning-Hotopp J.C."/>
        </authorList>
    </citation>
    <scope>NUCLEOTIDE SEQUENCE [LARGE SCALE GENOMIC DNA]</scope>
    <source>
        <strain evidence="13 15">Gilliam</strain>
    </source>
</reference>
<accession>A0A0F3MCV7</accession>
<comment type="subcellular location">
    <subcellularLocation>
        <location evidence="12">Cell membrane</location>
        <topology evidence="12">Multi-pass membrane protein</topology>
    </subcellularLocation>
    <subcellularLocation>
        <location evidence="2">Membrane</location>
        <topology evidence="2">Multi-pass membrane protein</topology>
    </subcellularLocation>
</comment>
<feature type="transmembrane region" description="Helical" evidence="12">
    <location>
        <begin position="94"/>
        <end position="112"/>
    </location>
</feature>
<feature type="transmembrane region" description="Helical" evidence="12">
    <location>
        <begin position="215"/>
        <end position="239"/>
    </location>
</feature>
<dbReference type="GO" id="GO:0120547">
    <property type="term" value="F:heme A synthase activity"/>
    <property type="evidence" value="ECO:0007669"/>
    <property type="project" value="UniProtKB-EC"/>
</dbReference>
<feature type="transmembrane region" description="Helical" evidence="12">
    <location>
        <begin position="276"/>
        <end position="295"/>
    </location>
</feature>
<dbReference type="EC" id="1.17.99.9" evidence="12"/>
<feature type="transmembrane region" description="Helical" evidence="12">
    <location>
        <begin position="157"/>
        <end position="179"/>
    </location>
</feature>
<dbReference type="InterPro" id="IPR003780">
    <property type="entry name" value="COX15/CtaA_fam"/>
</dbReference>
<comment type="catalytic activity">
    <reaction evidence="11">
        <text>Fe(II)-heme o + 2 A + H2O = Fe(II)-heme a + 2 AH2</text>
        <dbReference type="Rhea" id="RHEA:63388"/>
        <dbReference type="ChEBI" id="CHEBI:13193"/>
        <dbReference type="ChEBI" id="CHEBI:15377"/>
        <dbReference type="ChEBI" id="CHEBI:17499"/>
        <dbReference type="ChEBI" id="CHEBI:60530"/>
        <dbReference type="ChEBI" id="CHEBI:61715"/>
        <dbReference type="EC" id="1.17.99.9"/>
    </reaction>
    <physiologicalReaction direction="left-to-right" evidence="11">
        <dbReference type="Rhea" id="RHEA:63389"/>
    </physiologicalReaction>
</comment>
<evidence type="ECO:0000256" key="7">
    <source>
        <dbReference type="ARBA" id="ARBA00023004"/>
    </source>
</evidence>
<dbReference type="Pfam" id="PF02628">
    <property type="entry name" value="COX15-CtaA"/>
    <property type="match status" value="1"/>
</dbReference>
<gene>
    <name evidence="12" type="primary">ctaA</name>
    <name evidence="14" type="ORF">GILLIAM_01573</name>
    <name evidence="13" type="ORF">OTSGILL_0617</name>
</gene>
<evidence type="ECO:0000256" key="8">
    <source>
        <dbReference type="ARBA" id="ARBA00023133"/>
    </source>
</evidence>
<dbReference type="EMBL" id="LANO01000006">
    <property type="protein sequence ID" value="KJV53560.1"/>
    <property type="molecule type" value="Genomic_DNA"/>
</dbReference>
<name>A0A0F3MCV7_ORITS</name>
<keyword evidence="6 12" id="KW-0560">Oxidoreductase</keyword>
<evidence type="ECO:0000256" key="9">
    <source>
        <dbReference type="ARBA" id="ARBA00023136"/>
    </source>
</evidence>
<evidence type="ECO:0000256" key="12">
    <source>
        <dbReference type="HAMAP-Rule" id="MF_01665"/>
    </source>
</evidence>
<dbReference type="InterPro" id="IPR023754">
    <property type="entry name" value="HemeA_Synthase_type2"/>
</dbReference>
<dbReference type="Proteomes" id="UP000244959">
    <property type="component" value="Chromosome I"/>
</dbReference>
<feature type="transmembrane region" description="Helical" evidence="12">
    <location>
        <begin position="12"/>
        <end position="32"/>
    </location>
</feature>
<evidence type="ECO:0000256" key="10">
    <source>
        <dbReference type="ARBA" id="ARBA00044501"/>
    </source>
</evidence>
<evidence type="ECO:0000256" key="5">
    <source>
        <dbReference type="ARBA" id="ARBA00022989"/>
    </source>
</evidence>
<evidence type="ECO:0000256" key="11">
    <source>
        <dbReference type="ARBA" id="ARBA00048044"/>
    </source>
</evidence>
<comment type="cofactor">
    <cofactor evidence="1 12">
        <name>heme b</name>
        <dbReference type="ChEBI" id="CHEBI:60344"/>
    </cofactor>
</comment>
<keyword evidence="4 12" id="KW-0479">Metal-binding</keyword>
<evidence type="ECO:0000313" key="15">
    <source>
        <dbReference type="Proteomes" id="UP000033769"/>
    </source>
</evidence>
<reference evidence="14" key="2">
    <citation type="submission" date="2018-03" db="EMBL/GenBank/DDBJ databases">
        <authorList>
            <person name="Keele B.F."/>
        </authorList>
    </citation>
    <scope>NUCLEOTIDE SEQUENCE [LARGE SCALE GENOMIC DNA]</scope>
    <source>
        <strain evidence="14">Gilliam</strain>
    </source>
</reference>
<keyword evidence="12" id="KW-1003">Cell membrane</keyword>
<reference evidence="16" key="3">
    <citation type="submission" date="2018-03" db="EMBL/GenBank/DDBJ databases">
        <authorList>
            <person name="Batty M. E."/>
            <person name="Batty M E."/>
        </authorList>
    </citation>
    <scope>NUCLEOTIDE SEQUENCE [LARGE SCALE GENOMIC DNA]</scope>
    <source>
        <strain evidence="16">Gilliam</strain>
    </source>
</reference>
<dbReference type="PANTHER" id="PTHR23289">
    <property type="entry name" value="CYTOCHROME C OXIDASE ASSEMBLY PROTEIN COX15"/>
    <property type="match status" value="1"/>
</dbReference>
<comment type="pathway">
    <text evidence="10 12">Porphyrin-containing compound metabolism; heme A biosynthesis; heme A from heme O: step 1/1.</text>
</comment>
<protein>
    <recommendedName>
        <fullName evidence="12">Heme A synthase</fullName>
        <shortName evidence="12">HAS</shortName>
        <ecNumber evidence="12">1.17.99.9</ecNumber>
    </recommendedName>
    <alternativeName>
        <fullName evidence="12">Cytochrome aa3-controlling protein</fullName>
    </alternativeName>
</protein>
<keyword evidence="8 12" id="KW-0350">Heme biosynthesis</keyword>
<feature type="transmembrane region" description="Helical" evidence="12">
    <location>
        <begin position="302"/>
        <end position="326"/>
    </location>
</feature>
<keyword evidence="3 12" id="KW-0812">Transmembrane</keyword>
<feature type="transmembrane region" description="Helical" evidence="12">
    <location>
        <begin position="332"/>
        <end position="352"/>
    </location>
</feature>
<feature type="transmembrane region" description="Helical" evidence="12">
    <location>
        <begin position="124"/>
        <end position="142"/>
    </location>
</feature>
<dbReference type="Proteomes" id="UP000033769">
    <property type="component" value="Unassembled WGS sequence"/>
</dbReference>
<dbReference type="GO" id="GO:0006784">
    <property type="term" value="P:heme A biosynthetic process"/>
    <property type="evidence" value="ECO:0007669"/>
    <property type="project" value="UniProtKB-UniRule"/>
</dbReference>
<comment type="subunit">
    <text evidence="12">Interacts with CtaB.</text>
</comment>
<evidence type="ECO:0000256" key="3">
    <source>
        <dbReference type="ARBA" id="ARBA00022692"/>
    </source>
</evidence>
<feature type="binding site" description="axial binding residue" evidence="12">
    <location>
        <position position="334"/>
    </location>
    <ligand>
        <name>heme</name>
        <dbReference type="ChEBI" id="CHEBI:30413"/>
    </ligand>
    <ligandPart>
        <name>Fe</name>
        <dbReference type="ChEBI" id="CHEBI:18248"/>
    </ligandPart>
</feature>
<dbReference type="GO" id="GO:0046872">
    <property type="term" value="F:metal ion binding"/>
    <property type="evidence" value="ECO:0007669"/>
    <property type="project" value="UniProtKB-KW"/>
</dbReference>
<dbReference type="RefSeq" id="WP_047220346.1">
    <property type="nucleotide sequence ID" value="NZ_LS398551.1"/>
</dbReference>
<dbReference type="AlphaFoldDB" id="A0A0F3MCV7"/>
<dbReference type="UniPathway" id="UPA00269">
    <property type="reaction ID" value="UER00713"/>
</dbReference>
<evidence type="ECO:0000256" key="1">
    <source>
        <dbReference type="ARBA" id="ARBA00001970"/>
    </source>
</evidence>